<dbReference type="Gene3D" id="2.90.10.10">
    <property type="entry name" value="Bulb-type lectin domain"/>
    <property type="match status" value="2"/>
</dbReference>
<evidence type="ECO:0000256" key="1">
    <source>
        <dbReference type="SAM" id="MobiDB-lite"/>
    </source>
</evidence>
<evidence type="ECO:0000313" key="3">
    <source>
        <dbReference type="EMBL" id="MFC4158903.1"/>
    </source>
</evidence>
<feature type="region of interest" description="Disordered" evidence="1">
    <location>
        <begin position="352"/>
        <end position="374"/>
    </location>
</feature>
<dbReference type="SMART" id="SM00108">
    <property type="entry name" value="B_lectin"/>
    <property type="match status" value="1"/>
</dbReference>
<dbReference type="Gene3D" id="2.60.40.10">
    <property type="entry name" value="Immunoglobulins"/>
    <property type="match status" value="1"/>
</dbReference>
<evidence type="ECO:0000313" key="4">
    <source>
        <dbReference type="Proteomes" id="UP001595791"/>
    </source>
</evidence>
<dbReference type="InterPro" id="IPR001480">
    <property type="entry name" value="Bulb-type_lectin_dom"/>
</dbReference>
<accession>A0ABV8MP51</accession>
<dbReference type="CDD" id="cd00028">
    <property type="entry name" value="B_lectin"/>
    <property type="match status" value="1"/>
</dbReference>
<organism evidence="3 4">
    <name type="scientific">Chitinimonas lacunae</name>
    <dbReference type="NCBI Taxonomy" id="1963018"/>
    <lineage>
        <taxon>Bacteria</taxon>
        <taxon>Pseudomonadati</taxon>
        <taxon>Pseudomonadota</taxon>
        <taxon>Betaproteobacteria</taxon>
        <taxon>Neisseriales</taxon>
        <taxon>Chitinibacteraceae</taxon>
        <taxon>Chitinimonas</taxon>
    </lineage>
</organism>
<dbReference type="Pfam" id="PF16158">
    <property type="entry name" value="N_BRCA1_IG"/>
    <property type="match status" value="1"/>
</dbReference>
<reference evidence="4" key="1">
    <citation type="journal article" date="2019" name="Int. J. Syst. Evol. Microbiol.">
        <title>The Global Catalogue of Microorganisms (GCM) 10K type strain sequencing project: providing services to taxonomists for standard genome sequencing and annotation.</title>
        <authorList>
            <consortium name="The Broad Institute Genomics Platform"/>
            <consortium name="The Broad Institute Genome Sequencing Center for Infectious Disease"/>
            <person name="Wu L."/>
            <person name="Ma J."/>
        </authorList>
    </citation>
    <scope>NUCLEOTIDE SEQUENCE [LARGE SCALE GENOMIC DNA]</scope>
    <source>
        <strain evidence="4">LMG 29894</strain>
    </source>
</reference>
<dbReference type="InterPro" id="IPR032350">
    <property type="entry name" value="Nbr1_FW"/>
</dbReference>
<feature type="region of interest" description="Disordered" evidence="1">
    <location>
        <begin position="34"/>
        <end position="61"/>
    </location>
</feature>
<feature type="compositionally biased region" description="Basic and acidic residues" evidence="1">
    <location>
        <begin position="34"/>
        <end position="56"/>
    </location>
</feature>
<gene>
    <name evidence="3" type="ORF">ACFOW7_05970</name>
</gene>
<dbReference type="SUPFAM" id="SSF51110">
    <property type="entry name" value="alpha-D-mannose-specific plant lectins"/>
    <property type="match status" value="1"/>
</dbReference>
<dbReference type="RefSeq" id="WP_378162077.1">
    <property type="nucleotide sequence ID" value="NZ_JBHSBU010000001.1"/>
</dbReference>
<sequence length="550" mass="60683">MQESNQTQRNAAQISRWRVANCLEEMLAEINKRWPGRDKSSDGSIGDEAHQKDPNSDHNPWVIENGVGVVRARDFDVDGIDAEWLAEHLRLRGLHGDKRLRGGGYVIYNRRIAGAYDNWDWQPYSGDNPHTGHIHVSVSRNKEPGYDSSGKWFIYSQRDYEPIRAESLPRNFDRALSGWSIGFDYVLENALREYAAGRGVGRFAYRFSLPEFPADIGEASVAAVLSSAQPNVEADVVLVVNGVVQSSRRVPAAGANVNYSEWTIPASALVSNGANTVEFRLDQGNAAGLRVHYRVGETGATAPIVVTMPAGSLPVPTLENDSAFLVQRVPTVMQPGSTQRVTIEMRNIGTTTWRPGRHKLGSDLPQDNTTWGRSRVDLTEPVPPGGTAVFSFDVTAPANRGEYVFRWKMLEEHVKWFGPGTTKLMLTVGDALPPTAPKPDRLRSGETMRRGSELVAPNGLYKLAFQDDGNIVLYGLSPTRAIWATNRRGAVTLTMQGDGNLVAYDAQNRPAWDTVTRGSKAVELRLQEDGNLVLYTEAGKAVWTTRTNGR</sequence>
<dbReference type="Proteomes" id="UP001595791">
    <property type="component" value="Unassembled WGS sequence"/>
</dbReference>
<dbReference type="InterPro" id="IPR013783">
    <property type="entry name" value="Ig-like_fold"/>
</dbReference>
<evidence type="ECO:0000259" key="2">
    <source>
        <dbReference type="PROSITE" id="PS50927"/>
    </source>
</evidence>
<feature type="domain" description="Bulb-type lectin" evidence="2">
    <location>
        <begin position="439"/>
        <end position="547"/>
    </location>
</feature>
<dbReference type="PROSITE" id="PS50927">
    <property type="entry name" value="BULB_LECTIN"/>
    <property type="match status" value="1"/>
</dbReference>
<proteinExistence type="predicted"/>
<comment type="caution">
    <text evidence="3">The sequence shown here is derived from an EMBL/GenBank/DDBJ whole genome shotgun (WGS) entry which is preliminary data.</text>
</comment>
<protein>
    <submittedName>
        <fullName evidence="3">NBR1-Ig-like domain-containing protein</fullName>
    </submittedName>
</protein>
<dbReference type="EMBL" id="JBHSBU010000001">
    <property type="protein sequence ID" value="MFC4158903.1"/>
    <property type="molecule type" value="Genomic_DNA"/>
</dbReference>
<name>A0ABV8MP51_9NEIS</name>
<dbReference type="InterPro" id="IPR036426">
    <property type="entry name" value="Bulb-type_lectin_dom_sf"/>
</dbReference>
<keyword evidence="4" id="KW-1185">Reference proteome</keyword>